<keyword evidence="1" id="KW-0812">Transmembrane</keyword>
<sequence>MDLIQNVFDVIDFRSFSNAWYWMVVAILWSTSSYWVVGVPYDLIQRAEREHGDAFTDMQAVVIVYVRRTLSIVRQSAVFLIGFMCFILAMLITFAVFYQKEFAQALLLLMVPLFGLGALNVRTALKIEAEGVGSDTIFRRLRRHRLMVQAIGMFSIFITATYGMFYNLAVLHAF</sequence>
<comment type="caution">
    <text evidence="2">The sequence shown here is derived from an EMBL/GenBank/DDBJ whole genome shotgun (WGS) entry which is preliminary data.</text>
</comment>
<gene>
    <name evidence="2" type="ORF">HCZ30_16200</name>
</gene>
<feature type="transmembrane region" description="Helical" evidence="1">
    <location>
        <begin position="146"/>
        <end position="165"/>
    </location>
</feature>
<evidence type="ECO:0000256" key="1">
    <source>
        <dbReference type="SAM" id="Phobius"/>
    </source>
</evidence>
<feature type="transmembrane region" description="Helical" evidence="1">
    <location>
        <begin position="20"/>
        <end position="41"/>
    </location>
</feature>
<name>A0ABX0W0W4_9RHOB</name>
<accession>A0ABX0W0W4</accession>
<evidence type="ECO:0000313" key="2">
    <source>
        <dbReference type="EMBL" id="NIY73972.1"/>
    </source>
</evidence>
<proteinExistence type="predicted"/>
<keyword evidence="1" id="KW-0472">Membrane</keyword>
<keyword evidence="3" id="KW-1185">Reference proteome</keyword>
<dbReference type="Proteomes" id="UP000709466">
    <property type="component" value="Unassembled WGS sequence"/>
</dbReference>
<reference evidence="2 3" key="1">
    <citation type="submission" date="2020-03" db="EMBL/GenBank/DDBJ databases">
        <title>Bacterial isolates of synthetic phycosphere.</title>
        <authorList>
            <person name="Fu H."/>
            <person name="Moran M.A."/>
        </authorList>
    </citation>
    <scope>NUCLEOTIDE SEQUENCE [LARGE SCALE GENOMIC DNA]</scope>
    <source>
        <strain evidence="2 3">HF1</strain>
    </source>
</reference>
<keyword evidence="1" id="KW-1133">Transmembrane helix</keyword>
<dbReference type="EMBL" id="JAATOP010000017">
    <property type="protein sequence ID" value="NIY73972.1"/>
    <property type="molecule type" value="Genomic_DNA"/>
</dbReference>
<organism evidence="2 3">
    <name type="scientific">Marivivens donghaensis</name>
    <dbReference type="NCBI Taxonomy" id="1699413"/>
    <lineage>
        <taxon>Bacteria</taxon>
        <taxon>Pseudomonadati</taxon>
        <taxon>Pseudomonadota</taxon>
        <taxon>Alphaproteobacteria</taxon>
        <taxon>Rhodobacterales</taxon>
        <taxon>Paracoccaceae</taxon>
        <taxon>Marivivens group</taxon>
        <taxon>Marivivens</taxon>
    </lineage>
</organism>
<evidence type="ECO:0000313" key="3">
    <source>
        <dbReference type="Proteomes" id="UP000709466"/>
    </source>
</evidence>
<protein>
    <submittedName>
        <fullName evidence="2">Component of SufBCD complex</fullName>
    </submittedName>
</protein>
<feature type="transmembrane region" description="Helical" evidence="1">
    <location>
        <begin position="77"/>
        <end position="98"/>
    </location>
</feature>
<feature type="transmembrane region" description="Helical" evidence="1">
    <location>
        <begin position="104"/>
        <end position="125"/>
    </location>
</feature>
<dbReference type="RefSeq" id="WP_167639355.1">
    <property type="nucleotide sequence ID" value="NZ_JAATOP010000017.1"/>
</dbReference>